<dbReference type="EnsemblMetazoa" id="AMEC016692-RA">
    <property type="protein sequence ID" value="AMEC016692-PA"/>
    <property type="gene ID" value="AMEC016692"/>
</dbReference>
<accession>A0A182UA50</accession>
<feature type="chain" id="PRO_5008138024" description="Secreted protein" evidence="2">
    <location>
        <begin position="27"/>
        <end position="923"/>
    </location>
</feature>
<proteinExistence type="predicted"/>
<dbReference type="AlphaFoldDB" id="A0A182UA50"/>
<reference evidence="4" key="1">
    <citation type="submission" date="2014-01" db="EMBL/GenBank/DDBJ databases">
        <title>The Genome Sequence of Anopheles melas CM1001059_A (V2).</title>
        <authorList>
            <consortium name="The Broad Institute Genomics Platform"/>
            <person name="Neafsey D.E."/>
            <person name="Besansky N."/>
            <person name="Howell P."/>
            <person name="Walton C."/>
            <person name="Young S.K."/>
            <person name="Zeng Q."/>
            <person name="Gargeya S."/>
            <person name="Fitzgerald M."/>
            <person name="Haas B."/>
            <person name="Abouelleil A."/>
            <person name="Allen A.W."/>
            <person name="Alvarado L."/>
            <person name="Arachchi H.M."/>
            <person name="Berlin A.M."/>
            <person name="Chapman S.B."/>
            <person name="Gainer-Dewar J."/>
            <person name="Goldberg J."/>
            <person name="Griggs A."/>
            <person name="Gujja S."/>
            <person name="Hansen M."/>
            <person name="Howarth C."/>
            <person name="Imamovic A."/>
            <person name="Ireland A."/>
            <person name="Larimer J."/>
            <person name="McCowan C."/>
            <person name="Murphy C."/>
            <person name="Pearson M."/>
            <person name="Poon T.W."/>
            <person name="Priest M."/>
            <person name="Roberts A."/>
            <person name="Saif S."/>
            <person name="Shea T."/>
            <person name="Sisk P."/>
            <person name="Sykes S."/>
            <person name="Wortman J."/>
            <person name="Nusbaum C."/>
            <person name="Birren B."/>
        </authorList>
    </citation>
    <scope>NUCLEOTIDE SEQUENCE [LARGE SCALE GENOMIC DNA]</scope>
    <source>
        <strain evidence="4">CM1001059</strain>
    </source>
</reference>
<evidence type="ECO:0000313" key="3">
    <source>
        <dbReference type="EnsemblMetazoa" id="AMEC016692-PA"/>
    </source>
</evidence>
<evidence type="ECO:0008006" key="5">
    <source>
        <dbReference type="Google" id="ProtNLM"/>
    </source>
</evidence>
<reference evidence="3" key="2">
    <citation type="submission" date="2020-05" db="UniProtKB">
        <authorList>
            <consortium name="EnsemblMetazoa"/>
        </authorList>
    </citation>
    <scope>IDENTIFICATION</scope>
    <source>
        <strain evidence="3">CM1001059</strain>
    </source>
</reference>
<dbReference type="Proteomes" id="UP000075902">
    <property type="component" value="Unassembled WGS sequence"/>
</dbReference>
<sequence length="923" mass="101157">MQVLHRWPVLLVPLVFCLVLVQHAGAIPSPDFGVPVTINPVRREIILEASLLTSEFTSVTNVNVRLVSGTAMLTQVQAAVVSISQRFRDGGNALMQLLVKLATSTGTTGNANAFMPAYQGIDALQQLTKTGFATELTNIDRAVPPPSTLVQKFNDAFREMQGALNQLRRSLEALERDIRKSRQNVPARTQSDVTQALIALRPCIHAVRYMVRTTLQYLLEADEFMVDVAKELNAFDTSMRNTLAKFSAGTNQLKKDAVQYINDTFGCSLLEQHEALQPVMPQLTAISSYATALQQPLDGILAELGPSAIAARTDVLAQAFDQYRADAVAVSTTSAGLFVRSATAQLIRTMVLTLIAFGPHNEYCFNWFAWRAYSLYALHLNAASKCYEAEQDRLKTMVKFLRHVVDVVLYDVEELVDNLSVCVNLVPGGDVSCVEQDVSGEPRPDFGVIGNIAGSIQTGTVANETGESFDQIDFKTITLKSHYTVLKTLNTQLTIIGSNISTTGLELTDSLEVLASSNGTLPQVYNNVTVAIVQLQTLLETGLTPQTAVIEQLVGKYIGDMLTDASRELNATLVHLTAQLGLMQAGVTAAVAATGSSTIPDTVLRRYVSPKVVYELLRALQDLKSRLPLVTYIIELTLGHLSTADAFLLDFMDGVDEKVLETIRHYDSIRKEMEASSLTVAESIVAPFKKSYEKQISSIAFIKYNLQALESYDDSLKPVLDAYAALFGQANRLTIQPQVDTIYTNYLKNIVTLDDYLDRFYNDKLCTPTKAVLEVLIASGPWAEYCFSKYSPRLLGLVSVNANRFLMCYQIEAERLAKVATLVERLVAQIVYGVEDLATHLIACFNRIPDGSECIASIGPDYSELVAILKLKVDDVQRLLTAQTTASYNRAAACIASGKCGFVASSETYVKDIKLCETKGPKA</sequence>
<keyword evidence="2" id="KW-0732">Signal</keyword>
<organism evidence="3 4">
    <name type="scientific">Anopheles melas</name>
    <dbReference type="NCBI Taxonomy" id="34690"/>
    <lineage>
        <taxon>Eukaryota</taxon>
        <taxon>Metazoa</taxon>
        <taxon>Ecdysozoa</taxon>
        <taxon>Arthropoda</taxon>
        <taxon>Hexapoda</taxon>
        <taxon>Insecta</taxon>
        <taxon>Pterygota</taxon>
        <taxon>Neoptera</taxon>
        <taxon>Endopterygota</taxon>
        <taxon>Diptera</taxon>
        <taxon>Nematocera</taxon>
        <taxon>Culicoidea</taxon>
        <taxon>Culicidae</taxon>
        <taxon>Anophelinae</taxon>
        <taxon>Anopheles</taxon>
    </lineage>
</organism>
<evidence type="ECO:0000256" key="1">
    <source>
        <dbReference type="SAM" id="Coils"/>
    </source>
</evidence>
<evidence type="ECO:0000256" key="2">
    <source>
        <dbReference type="SAM" id="SignalP"/>
    </source>
</evidence>
<feature type="coiled-coil region" evidence="1">
    <location>
        <begin position="157"/>
        <end position="184"/>
    </location>
</feature>
<feature type="signal peptide" evidence="2">
    <location>
        <begin position="1"/>
        <end position="26"/>
    </location>
</feature>
<keyword evidence="4" id="KW-1185">Reference proteome</keyword>
<keyword evidence="1" id="KW-0175">Coiled coil</keyword>
<dbReference type="VEuPathDB" id="VectorBase:AMEC016692"/>
<protein>
    <recommendedName>
        <fullName evidence="5">Secreted protein</fullName>
    </recommendedName>
</protein>
<evidence type="ECO:0000313" key="4">
    <source>
        <dbReference type="Proteomes" id="UP000075902"/>
    </source>
</evidence>
<name>A0A182UA50_9DIPT</name>